<protein>
    <submittedName>
        <fullName evidence="2">Uncharacterized protein</fullName>
    </submittedName>
</protein>
<gene>
    <name evidence="2" type="ORF">ACN38_g3370</name>
</gene>
<keyword evidence="3" id="KW-1185">Reference proteome</keyword>
<organism evidence="2 3">
    <name type="scientific">Penicillium nordicum</name>
    <dbReference type="NCBI Taxonomy" id="229535"/>
    <lineage>
        <taxon>Eukaryota</taxon>
        <taxon>Fungi</taxon>
        <taxon>Dikarya</taxon>
        <taxon>Ascomycota</taxon>
        <taxon>Pezizomycotina</taxon>
        <taxon>Eurotiomycetes</taxon>
        <taxon>Eurotiomycetidae</taxon>
        <taxon>Eurotiales</taxon>
        <taxon>Aspergillaceae</taxon>
        <taxon>Penicillium</taxon>
    </lineage>
</organism>
<proteinExistence type="predicted"/>
<dbReference type="OrthoDB" id="10498439at2759"/>
<dbReference type="Proteomes" id="UP000037696">
    <property type="component" value="Unassembled WGS sequence"/>
</dbReference>
<comment type="caution">
    <text evidence="2">The sequence shown here is derived from an EMBL/GenBank/DDBJ whole genome shotgun (WGS) entry which is preliminary data.</text>
</comment>
<evidence type="ECO:0000313" key="3">
    <source>
        <dbReference type="Proteomes" id="UP000037696"/>
    </source>
</evidence>
<dbReference type="AlphaFoldDB" id="A0A0M9WI30"/>
<dbReference type="EMBL" id="LHQQ01000040">
    <property type="protein sequence ID" value="KOS45659.1"/>
    <property type="molecule type" value="Genomic_DNA"/>
</dbReference>
<evidence type="ECO:0000256" key="1">
    <source>
        <dbReference type="SAM" id="MobiDB-lite"/>
    </source>
</evidence>
<reference evidence="2 3" key="1">
    <citation type="submission" date="2015-08" db="EMBL/GenBank/DDBJ databases">
        <title>Genome sequencing of Penicillium nordicum.</title>
        <authorList>
            <person name="Nguyen H.D."/>
            <person name="Seifert K.A."/>
        </authorList>
    </citation>
    <scope>NUCLEOTIDE SEQUENCE [LARGE SCALE GENOMIC DNA]</scope>
    <source>
        <strain evidence="2 3">DAOMC 185683</strain>
    </source>
</reference>
<sequence>MIQKYQATFTSILGMLIMEINKEEINKKVIARRRSGNLRSNGTQAEDERDPNRRCAKCRQRQPLDQIPAHPFIDTDSAIYQRNTKYK</sequence>
<name>A0A0M9WI30_9EURO</name>
<feature type="region of interest" description="Disordered" evidence="1">
    <location>
        <begin position="32"/>
        <end position="61"/>
    </location>
</feature>
<evidence type="ECO:0000313" key="2">
    <source>
        <dbReference type="EMBL" id="KOS45659.1"/>
    </source>
</evidence>
<accession>A0A0M9WI30</accession>